<proteinExistence type="predicted"/>
<feature type="transmembrane region" description="Helical" evidence="1">
    <location>
        <begin position="54"/>
        <end position="70"/>
    </location>
</feature>
<keyword evidence="1" id="KW-1133">Transmembrane helix</keyword>
<keyword evidence="1" id="KW-0812">Transmembrane</keyword>
<keyword evidence="1" id="KW-0472">Membrane</keyword>
<keyword evidence="3" id="KW-1185">Reference proteome</keyword>
<evidence type="ECO:0000313" key="3">
    <source>
        <dbReference type="Proteomes" id="UP001593833"/>
    </source>
</evidence>
<accession>A0ABV6YLA8</accession>
<sequence>MMVSNKAESDIGYVRDLVKKSERRPTPTSIYLLWAGIVLFGFAMVDFFPRQTGYYWMIMGPLGGLVSGLLGRRDSESRGQLNREIGIRHALHWGALLVLTGFVIVLAVTDHIAGDEIGRVILLIVTFGWWTAGVHFDRVFLWLGGLMALGFVGTLIFPIYVWTSLGVTLAIALTVIALRKGRSDVAETH</sequence>
<dbReference type="Proteomes" id="UP001593833">
    <property type="component" value="Unassembled WGS sequence"/>
</dbReference>
<feature type="transmembrane region" description="Helical" evidence="1">
    <location>
        <begin position="120"/>
        <end position="143"/>
    </location>
</feature>
<protein>
    <recommendedName>
        <fullName evidence="4">DUF308 domain-containing protein</fullName>
    </recommendedName>
</protein>
<feature type="transmembrane region" description="Helical" evidence="1">
    <location>
        <begin position="90"/>
        <end position="108"/>
    </location>
</feature>
<comment type="caution">
    <text evidence="2">The sequence shown here is derived from an EMBL/GenBank/DDBJ whole genome shotgun (WGS) entry which is preliminary data.</text>
</comment>
<reference evidence="2 3" key="1">
    <citation type="submission" date="2024-09" db="EMBL/GenBank/DDBJ databases">
        <authorList>
            <person name="D'Angelo T."/>
        </authorList>
    </citation>
    <scope>NUCLEOTIDE SEQUENCE [LARGE SCALE GENOMIC DNA]</scope>
    <source>
        <strain evidence="2">SAG AM-320-E07</strain>
    </source>
</reference>
<evidence type="ECO:0008006" key="4">
    <source>
        <dbReference type="Google" id="ProtNLM"/>
    </source>
</evidence>
<feature type="transmembrane region" description="Helical" evidence="1">
    <location>
        <begin position="29"/>
        <end position="48"/>
    </location>
</feature>
<evidence type="ECO:0000256" key="1">
    <source>
        <dbReference type="SAM" id="Phobius"/>
    </source>
</evidence>
<name>A0ABV6YLA8_UNCEI</name>
<evidence type="ECO:0000313" key="2">
    <source>
        <dbReference type="EMBL" id="MFC1573116.1"/>
    </source>
</evidence>
<organism evidence="2 3">
    <name type="scientific">Eiseniibacteriota bacterium</name>
    <dbReference type="NCBI Taxonomy" id="2212470"/>
    <lineage>
        <taxon>Bacteria</taxon>
        <taxon>Candidatus Eiseniibacteriota</taxon>
    </lineage>
</organism>
<dbReference type="EMBL" id="JBHPKH010000077">
    <property type="protein sequence ID" value="MFC1573116.1"/>
    <property type="molecule type" value="Genomic_DNA"/>
</dbReference>
<gene>
    <name evidence="2" type="ORF">ACFL6M_05900</name>
</gene>